<keyword evidence="5" id="KW-0804">Transcription</keyword>
<dbReference type="EMBL" id="LUGG01000011">
    <property type="protein sequence ID" value="OBZ71245.1"/>
    <property type="molecule type" value="Genomic_DNA"/>
</dbReference>
<dbReference type="InterPro" id="IPR038846">
    <property type="entry name" value="RPC9"/>
</dbReference>
<sequence>MEVLNQNSALLSNYEVLTLLRELESDHLARTKTALRIKKEEELAGNSASRSHAPTEDISENLRTIEVEAIQYLSADYQPTASQSDEGITQLTRSLSSYELTKSEKLQIVNLAPTEPVELYVVRLLAYTWFSEPDHMRAGVQIVEELEDRFGNQMDNILSAVRSSLSEPVPVASSDNEPMQAEIVYAETTEIYVEESSNWEQDTNEVVFDDTGEGAGVEGDLDMEDD</sequence>
<comment type="caution">
    <text evidence="8">The sequence shown here is derived from an EMBL/GenBank/DDBJ whole genome shotgun (WGS) entry which is preliminary data.</text>
</comment>
<dbReference type="GO" id="GO:0000166">
    <property type="term" value="F:nucleotide binding"/>
    <property type="evidence" value="ECO:0007669"/>
    <property type="project" value="InterPro"/>
</dbReference>
<dbReference type="InterPro" id="IPR005574">
    <property type="entry name" value="Rpb4/RPC9"/>
</dbReference>
<protein>
    <recommendedName>
        <fullName evidence="3">DNA-directed RNA polymerase III subunit RPC9</fullName>
    </recommendedName>
</protein>
<dbReference type="Pfam" id="PF03874">
    <property type="entry name" value="RNA_pol_Rpb4"/>
    <property type="match status" value="1"/>
</dbReference>
<dbReference type="AlphaFoldDB" id="A0A1C7M2X0"/>
<dbReference type="Proteomes" id="UP000092993">
    <property type="component" value="Unassembled WGS sequence"/>
</dbReference>
<dbReference type="GO" id="GO:0006384">
    <property type="term" value="P:transcription initiation at RNA polymerase III promoter"/>
    <property type="evidence" value="ECO:0007669"/>
    <property type="project" value="InterPro"/>
</dbReference>
<evidence type="ECO:0000256" key="4">
    <source>
        <dbReference type="ARBA" id="ARBA00022478"/>
    </source>
</evidence>
<dbReference type="OrthoDB" id="1746530at2759"/>
<dbReference type="OMA" id="PTNMVHL"/>
<evidence type="ECO:0000313" key="8">
    <source>
        <dbReference type="EMBL" id="OBZ71245.1"/>
    </source>
</evidence>
<comment type="similarity">
    <text evidence="2">Belongs to the eukaryotic RPC9 RNA polymerase subunit family.</text>
</comment>
<comment type="subcellular location">
    <subcellularLocation>
        <location evidence="1">Nucleus</location>
    </subcellularLocation>
</comment>
<gene>
    <name evidence="8" type="primary">RPC17</name>
    <name evidence="8" type="ORF">A0H81_08459</name>
</gene>
<dbReference type="InterPro" id="IPR038324">
    <property type="entry name" value="Rpb4/RPC9_sf"/>
</dbReference>
<evidence type="ECO:0000256" key="2">
    <source>
        <dbReference type="ARBA" id="ARBA00006898"/>
    </source>
</evidence>
<evidence type="ECO:0000256" key="1">
    <source>
        <dbReference type="ARBA" id="ARBA00004123"/>
    </source>
</evidence>
<proteinExistence type="inferred from homology"/>
<evidence type="ECO:0000256" key="3">
    <source>
        <dbReference type="ARBA" id="ARBA00016672"/>
    </source>
</evidence>
<keyword evidence="9" id="KW-1185">Reference proteome</keyword>
<dbReference type="SUPFAM" id="SSF47819">
    <property type="entry name" value="HRDC-like"/>
    <property type="match status" value="1"/>
</dbReference>
<dbReference type="Gene3D" id="1.20.1250.40">
    <property type="match status" value="1"/>
</dbReference>
<evidence type="ECO:0000313" key="9">
    <source>
        <dbReference type="Proteomes" id="UP000092993"/>
    </source>
</evidence>
<dbReference type="GO" id="GO:0005666">
    <property type="term" value="C:RNA polymerase III complex"/>
    <property type="evidence" value="ECO:0007669"/>
    <property type="project" value="InterPro"/>
</dbReference>
<dbReference type="STRING" id="5627.A0A1C7M2X0"/>
<evidence type="ECO:0000256" key="7">
    <source>
        <dbReference type="SAM" id="MobiDB-lite"/>
    </source>
</evidence>
<evidence type="ECO:0000256" key="6">
    <source>
        <dbReference type="ARBA" id="ARBA00023242"/>
    </source>
</evidence>
<reference evidence="8 9" key="1">
    <citation type="submission" date="2016-03" db="EMBL/GenBank/DDBJ databases">
        <title>Whole genome sequencing of Grifola frondosa 9006-11.</title>
        <authorList>
            <person name="Min B."/>
            <person name="Park H."/>
            <person name="Kim J.-G."/>
            <person name="Cho H."/>
            <person name="Oh Y.-L."/>
            <person name="Kong W.-S."/>
            <person name="Choi I.-G."/>
        </authorList>
    </citation>
    <scope>NUCLEOTIDE SEQUENCE [LARGE SCALE GENOMIC DNA]</scope>
    <source>
        <strain evidence="8 9">9006-11</strain>
    </source>
</reference>
<dbReference type="PANTHER" id="PTHR15561">
    <property type="entry name" value="CALCITONIN GENE-RELATED PEPTIDE-RECEPTOR COMPONENT PROTEIN"/>
    <property type="match status" value="1"/>
</dbReference>
<name>A0A1C7M2X0_GRIFR</name>
<keyword evidence="4 8" id="KW-0240">DNA-directed RNA polymerase</keyword>
<accession>A0A1C7M2X0</accession>
<organism evidence="8 9">
    <name type="scientific">Grifola frondosa</name>
    <name type="common">Maitake</name>
    <name type="synonym">Polyporus frondosus</name>
    <dbReference type="NCBI Taxonomy" id="5627"/>
    <lineage>
        <taxon>Eukaryota</taxon>
        <taxon>Fungi</taxon>
        <taxon>Dikarya</taxon>
        <taxon>Basidiomycota</taxon>
        <taxon>Agaricomycotina</taxon>
        <taxon>Agaricomycetes</taxon>
        <taxon>Polyporales</taxon>
        <taxon>Grifolaceae</taxon>
        <taxon>Grifola</taxon>
    </lineage>
</organism>
<feature type="region of interest" description="Disordered" evidence="7">
    <location>
        <begin position="195"/>
        <end position="226"/>
    </location>
</feature>
<dbReference type="InterPro" id="IPR010997">
    <property type="entry name" value="HRDC-like_sf"/>
</dbReference>
<evidence type="ECO:0000256" key="5">
    <source>
        <dbReference type="ARBA" id="ARBA00023163"/>
    </source>
</evidence>
<keyword evidence="6" id="KW-0539">Nucleus</keyword>
<dbReference type="PANTHER" id="PTHR15561:SF0">
    <property type="entry name" value="DNA-DIRECTED RNA POLYMERASE III SUBUNIT RPC9"/>
    <property type="match status" value="1"/>
</dbReference>